<name>A0A915HJH2_ROMCU</name>
<feature type="transmembrane region" description="Helical" evidence="1">
    <location>
        <begin position="66"/>
        <end position="94"/>
    </location>
</feature>
<organism evidence="2 3">
    <name type="scientific">Romanomermis culicivorax</name>
    <name type="common">Nematode worm</name>
    <dbReference type="NCBI Taxonomy" id="13658"/>
    <lineage>
        <taxon>Eukaryota</taxon>
        <taxon>Metazoa</taxon>
        <taxon>Ecdysozoa</taxon>
        <taxon>Nematoda</taxon>
        <taxon>Enoplea</taxon>
        <taxon>Dorylaimia</taxon>
        <taxon>Mermithida</taxon>
        <taxon>Mermithoidea</taxon>
        <taxon>Mermithidae</taxon>
        <taxon>Romanomermis</taxon>
    </lineage>
</organism>
<keyword evidence="1" id="KW-0812">Transmembrane</keyword>
<dbReference type="AlphaFoldDB" id="A0A915HJH2"/>
<accession>A0A915HJH2</accession>
<dbReference type="Proteomes" id="UP000887565">
    <property type="component" value="Unplaced"/>
</dbReference>
<dbReference type="WBParaSite" id="nRc.2.0.1.t01589-RA">
    <property type="protein sequence ID" value="nRc.2.0.1.t01589-RA"/>
    <property type="gene ID" value="nRc.2.0.1.g01589"/>
</dbReference>
<evidence type="ECO:0000313" key="3">
    <source>
        <dbReference type="WBParaSite" id="nRc.2.0.1.t01589-RA"/>
    </source>
</evidence>
<protein>
    <submittedName>
        <fullName evidence="3">Uncharacterized protein</fullName>
    </submittedName>
</protein>
<feature type="transmembrane region" description="Helical" evidence="1">
    <location>
        <begin position="28"/>
        <end position="45"/>
    </location>
</feature>
<evidence type="ECO:0000256" key="1">
    <source>
        <dbReference type="SAM" id="Phobius"/>
    </source>
</evidence>
<proteinExistence type="predicted"/>
<keyword evidence="1" id="KW-0472">Membrane</keyword>
<feature type="transmembrane region" description="Helical" evidence="1">
    <location>
        <begin position="162"/>
        <end position="184"/>
    </location>
</feature>
<keyword evidence="2" id="KW-1185">Reference proteome</keyword>
<evidence type="ECO:0000313" key="2">
    <source>
        <dbReference type="Proteomes" id="UP000887565"/>
    </source>
</evidence>
<feature type="transmembrane region" description="Helical" evidence="1">
    <location>
        <begin position="100"/>
        <end position="126"/>
    </location>
</feature>
<keyword evidence="1" id="KW-1133">Transmembrane helix</keyword>
<reference evidence="3" key="1">
    <citation type="submission" date="2022-11" db="UniProtKB">
        <authorList>
            <consortium name="WormBaseParasite"/>
        </authorList>
    </citation>
    <scope>IDENTIFICATION</scope>
</reference>
<sequence length="223" mass="25293">MLHTVREFDENLPRYRCLLNTVHVKTGVFLIGVSHLVALLYMVCLQSGIWNYSKSMHFKENNYTSFVYNVPTFTSSALLGFNVAAIICLMHAIMTLKPQYLIPLLILLVCSVVYFLISTVVIILALSTNEQSLLNFIRIQIKWASGEEWPFQLSDRAFKRDVLPLLTPAVFAFLGAIVVDLHFVNRAFGYMFHGQDDQTTNEADDVYASAPPPTYEEAVFKKA</sequence>